<keyword evidence="3" id="KW-0238">DNA-binding</keyword>
<dbReference type="InterPro" id="IPR003657">
    <property type="entry name" value="WRKY_dom"/>
</dbReference>
<dbReference type="Gene3D" id="2.20.25.80">
    <property type="entry name" value="WRKY domain"/>
    <property type="match status" value="1"/>
</dbReference>
<accession>A0A2G9I4Y9</accession>
<dbReference type="PANTHER" id="PTHR31282">
    <property type="entry name" value="WRKY TRANSCRIPTION FACTOR 21-RELATED"/>
    <property type="match status" value="1"/>
</dbReference>
<keyword evidence="4" id="KW-0804">Transcription</keyword>
<comment type="subcellular location">
    <subcellularLocation>
        <location evidence="1">Nucleus</location>
    </subcellularLocation>
</comment>
<dbReference type="SMART" id="SM00774">
    <property type="entry name" value="WRKY"/>
    <property type="match status" value="1"/>
</dbReference>
<gene>
    <name evidence="8" type="ORF">CDL12_02441</name>
</gene>
<dbReference type="Pfam" id="PF03106">
    <property type="entry name" value="WRKY"/>
    <property type="match status" value="1"/>
</dbReference>
<feature type="domain" description="WRKY" evidence="7">
    <location>
        <begin position="113"/>
        <end position="175"/>
    </location>
</feature>
<dbReference type="GO" id="GO:0043565">
    <property type="term" value="F:sequence-specific DNA binding"/>
    <property type="evidence" value="ECO:0007669"/>
    <property type="project" value="InterPro"/>
</dbReference>
<dbReference type="EMBL" id="NKXS01000351">
    <property type="protein sequence ID" value="PIN24823.1"/>
    <property type="molecule type" value="Genomic_DNA"/>
</dbReference>
<keyword evidence="9" id="KW-1185">Reference proteome</keyword>
<dbReference type="PROSITE" id="PS50811">
    <property type="entry name" value="WRKY"/>
    <property type="match status" value="1"/>
</dbReference>
<reference evidence="9" key="1">
    <citation type="journal article" date="2018" name="Gigascience">
        <title>Genome assembly of the Pink Ipe (Handroanthus impetiginosus, Bignoniaceae), a highly valued, ecologically keystone Neotropical timber forest tree.</title>
        <authorList>
            <person name="Silva-Junior O.B."/>
            <person name="Grattapaglia D."/>
            <person name="Novaes E."/>
            <person name="Collevatti R.G."/>
        </authorList>
    </citation>
    <scope>NUCLEOTIDE SEQUENCE [LARGE SCALE GENOMIC DNA]</scope>
    <source>
        <strain evidence="9">cv. UFG-1</strain>
    </source>
</reference>
<feature type="region of interest" description="Disordered" evidence="6">
    <location>
        <begin position="195"/>
        <end position="221"/>
    </location>
</feature>
<evidence type="ECO:0000256" key="6">
    <source>
        <dbReference type="SAM" id="MobiDB-lite"/>
    </source>
</evidence>
<evidence type="ECO:0000256" key="4">
    <source>
        <dbReference type="ARBA" id="ARBA00023163"/>
    </source>
</evidence>
<evidence type="ECO:0000256" key="2">
    <source>
        <dbReference type="ARBA" id="ARBA00023015"/>
    </source>
</evidence>
<organism evidence="8 9">
    <name type="scientific">Handroanthus impetiginosus</name>
    <dbReference type="NCBI Taxonomy" id="429701"/>
    <lineage>
        <taxon>Eukaryota</taxon>
        <taxon>Viridiplantae</taxon>
        <taxon>Streptophyta</taxon>
        <taxon>Embryophyta</taxon>
        <taxon>Tracheophyta</taxon>
        <taxon>Spermatophyta</taxon>
        <taxon>Magnoliopsida</taxon>
        <taxon>eudicotyledons</taxon>
        <taxon>Gunneridae</taxon>
        <taxon>Pentapetalae</taxon>
        <taxon>asterids</taxon>
        <taxon>lamiids</taxon>
        <taxon>Lamiales</taxon>
        <taxon>Bignoniaceae</taxon>
        <taxon>Crescentiina</taxon>
        <taxon>Tabebuia alliance</taxon>
        <taxon>Handroanthus</taxon>
    </lineage>
</organism>
<dbReference type="InterPro" id="IPR036576">
    <property type="entry name" value="WRKY_dom_sf"/>
</dbReference>
<comment type="caution">
    <text evidence="8">The sequence shown here is derived from an EMBL/GenBank/DDBJ whole genome shotgun (WGS) entry which is preliminary data.</text>
</comment>
<dbReference type="SUPFAM" id="SSF118290">
    <property type="entry name" value="WRKY DNA-binding domain"/>
    <property type="match status" value="1"/>
</dbReference>
<dbReference type="GO" id="GO:0005634">
    <property type="term" value="C:nucleus"/>
    <property type="evidence" value="ECO:0007669"/>
    <property type="project" value="UniProtKB-SubCell"/>
</dbReference>
<keyword evidence="2" id="KW-0805">Transcription regulation</keyword>
<protein>
    <recommendedName>
        <fullName evidence="7">WRKY domain-containing protein</fullName>
    </recommendedName>
</protein>
<sequence length="313" mass="35311">MGSNGENVHAKTTRLMVELVKGKEFATQLQNLLHKPVEEHGPLLAEELALQILRSFTETLSVLSSCTGSSAQISAVDGGGSGGGSACSGETKKKVKDRRGCYKRRRTSDTWERVSSTMEDGRTWRKYGQKDILNSEYPRCYFRCTHKPEGCKATKQVQRMKGNPILYRTTYFNHHTCKQAQSYLPHLIIHSDPPEPNLISFQDNNNNNNIPSKQDDRNSQKPAINISPVVKQEDTQSDIQDLSDAKPTLPWQEIIGPETIGYKPEWAPMRSSYQEEVVSGFHSCESTSLHGLDMEVNQLGDIDNLHYFDDKMY</sequence>
<proteinExistence type="predicted"/>
<evidence type="ECO:0000256" key="3">
    <source>
        <dbReference type="ARBA" id="ARBA00023125"/>
    </source>
</evidence>
<keyword evidence="5" id="KW-0539">Nucleus</keyword>
<dbReference type="AlphaFoldDB" id="A0A2G9I4Y9"/>
<dbReference type="GO" id="GO:0003700">
    <property type="term" value="F:DNA-binding transcription factor activity"/>
    <property type="evidence" value="ECO:0007669"/>
    <property type="project" value="InterPro"/>
</dbReference>
<evidence type="ECO:0000313" key="8">
    <source>
        <dbReference type="EMBL" id="PIN24823.1"/>
    </source>
</evidence>
<dbReference type="Proteomes" id="UP000231279">
    <property type="component" value="Unassembled WGS sequence"/>
</dbReference>
<evidence type="ECO:0000256" key="1">
    <source>
        <dbReference type="ARBA" id="ARBA00004123"/>
    </source>
</evidence>
<name>A0A2G9I4Y9_9LAMI</name>
<evidence type="ECO:0000256" key="5">
    <source>
        <dbReference type="ARBA" id="ARBA00023242"/>
    </source>
</evidence>
<dbReference type="STRING" id="429701.A0A2G9I4Y9"/>
<dbReference type="OrthoDB" id="2021064at2759"/>
<evidence type="ECO:0000259" key="7">
    <source>
        <dbReference type="PROSITE" id="PS50811"/>
    </source>
</evidence>
<dbReference type="InterPro" id="IPR044810">
    <property type="entry name" value="WRKY_plant"/>
</dbReference>
<evidence type="ECO:0000313" key="9">
    <source>
        <dbReference type="Proteomes" id="UP000231279"/>
    </source>
</evidence>